<feature type="domain" description="Type VI secretion system IcmF C-terminal" evidence="3">
    <location>
        <begin position="1059"/>
        <end position="1138"/>
    </location>
</feature>
<feature type="transmembrane region" description="Helical" evidence="2">
    <location>
        <begin position="437"/>
        <end position="459"/>
    </location>
</feature>
<dbReference type="Pfam" id="PF06761">
    <property type="entry name" value="IcmF-related"/>
    <property type="match status" value="1"/>
</dbReference>
<proteinExistence type="predicted"/>
<evidence type="ECO:0000259" key="5">
    <source>
        <dbReference type="Pfam" id="PF14331"/>
    </source>
</evidence>
<evidence type="ECO:0000256" key="2">
    <source>
        <dbReference type="SAM" id="Phobius"/>
    </source>
</evidence>
<keyword evidence="2" id="KW-0812">Transmembrane</keyword>
<dbReference type="InterPro" id="IPR025743">
    <property type="entry name" value="TssM1_N"/>
</dbReference>
<sequence>MASRKPIIRWIIAAAVLLLFLVILLVLERTMALDPVALWVLRVGLVLLGLIAAGAILWFLRPQDQEPVLDQGDDVLLAIGAARARLPRGSFASRALVLLLGPEGSAKTTLVARSGGDPQLLAGDAPAGANDVPPSTKTANVWAMQNAVVAELASGLLSDAPRFAKVVRALRAPRVAAAVGQGDAAPRAAVVCVPADLFYAGGNGEQLQQLAQSMRQRLAEAARELGLALPVYVMFTKMDRVPHFEPWVSVFTKDELRAPLGATLPFDATSNTGNYAERLAPRLDVAFSEIAQSVGSRRVDLLGRETQIDRRYASYELPRELQKLQTAATQFLVELCRPTQLGTSPQLRGFYFTGARPVVVTDVGVAAAAAAPQAAAGATGVFRRPEMPTAAAAAAPVSRRVPEWVFLDRFLRDVVLTDTGAASVARGGVSVQRTRRVLLGTAIAATVLLLLGVTASWLGNRSLQGRVSSAASAVAALPVVQAAPGTIAFPSAEALTRLDALRAQLDTLQAYEQDGPPLRMRFGLWRGTALLDAARPVWFDGFRKQLFADAWGALNDSLKALPDIPTAANDYGVSYGWLKGYLITTTTPDSSTSEFLTPVLLTSWQRGMATDADITALARRQFEYYAGVLPKTNPYPRAADAAVVSHARDFLSRFTGAEQIYLNMIGAANKQAPPVAIPQAPGLLTATAEVQGAFSTKGASFMSDAFRNADRYFQGETWVVGDATASQSVNRDSVVTALRGRYADDYVRTWRQVVQSATVVRPATVKDAADKLDKLAGVQSPLLQVLRTVAVNTAIDSAMRQAFQPVHAVTPPEITDKFVSEKNQPYMDGLLGLQGALLQVSNMPPAVDTPSTQALVMAAQMAAGDVTKARVSAKRVSQGFDVSNVGGALASPVEQLLLAPITGAEAVLKTAASQRPPARRIAAAPAAPAAPAGGGGGAPNNAPEIAALNERGRAICTRIDQLTSRFPFNPDATADASVADVKAILAPGTGELWVFQQERLAPYLEKSGNTWALKPGGKIELSKSFVDFFNRAAEVSGALFAEDPTTPMVRWLASGVITPNTPLLTLKNNGKEARFDQRSFKNEVVWPATNGREAELLAQFKKNKPVTVRKANGDWAIFRLVSAADAFEGQSVTWNATGKDAEPVMVKFEALRREASSVLTRGWLGRMSCVSQVTK</sequence>
<accession>A0A3D4VEE9</accession>
<dbReference type="InterPro" id="IPR009612">
    <property type="entry name" value="IcmF-rel"/>
</dbReference>
<dbReference type="EMBL" id="DPIY01000012">
    <property type="protein sequence ID" value="HCT58998.1"/>
    <property type="molecule type" value="Genomic_DNA"/>
</dbReference>
<comment type="caution">
    <text evidence="7">The sequence shown here is derived from an EMBL/GenBank/DDBJ whole genome shotgun (WGS) entry which is preliminary data.</text>
</comment>
<dbReference type="Proteomes" id="UP000264071">
    <property type="component" value="Unassembled WGS sequence"/>
</dbReference>
<name>A0A3D4VEE9_9BACT</name>
<dbReference type="PANTHER" id="PTHR36153:SF1">
    <property type="entry name" value="TYPE VI SECRETION SYSTEM COMPONENT TSSM1"/>
    <property type="match status" value="1"/>
</dbReference>
<dbReference type="PANTHER" id="PTHR36153">
    <property type="entry name" value="INNER MEMBRANE PROTEIN-RELATED"/>
    <property type="match status" value="1"/>
</dbReference>
<dbReference type="InterPro" id="IPR010623">
    <property type="entry name" value="IcmF_C"/>
</dbReference>
<gene>
    <name evidence="7" type="ORF">DGD08_17495</name>
</gene>
<feature type="domain" description="Type VI secretion system component TssM1 helical" evidence="6">
    <location>
        <begin position="955"/>
        <end position="1042"/>
    </location>
</feature>
<dbReference type="InterPro" id="IPR053156">
    <property type="entry name" value="T6SS_TssM-like"/>
</dbReference>
<evidence type="ECO:0000313" key="7">
    <source>
        <dbReference type="EMBL" id="HCT58998.1"/>
    </source>
</evidence>
<feature type="domain" description="Type VI secretion system component TssM1 N-terminal" evidence="5">
    <location>
        <begin position="201"/>
        <end position="444"/>
    </location>
</feature>
<organism evidence="7 8">
    <name type="scientific">Gemmatimonas aurantiaca</name>
    <dbReference type="NCBI Taxonomy" id="173480"/>
    <lineage>
        <taxon>Bacteria</taxon>
        <taxon>Pseudomonadati</taxon>
        <taxon>Gemmatimonadota</taxon>
        <taxon>Gemmatimonadia</taxon>
        <taxon>Gemmatimonadales</taxon>
        <taxon>Gemmatimonadaceae</taxon>
        <taxon>Gemmatimonas</taxon>
    </lineage>
</organism>
<protein>
    <recommendedName>
        <fullName evidence="9">IcmF-related N-terminal domain-containing protein</fullName>
    </recommendedName>
</protein>
<evidence type="ECO:0000259" key="4">
    <source>
        <dbReference type="Pfam" id="PF06761"/>
    </source>
</evidence>
<evidence type="ECO:0000259" key="6">
    <source>
        <dbReference type="Pfam" id="PF21070"/>
    </source>
</evidence>
<dbReference type="Pfam" id="PF21070">
    <property type="entry name" value="IcmF_helical"/>
    <property type="match status" value="1"/>
</dbReference>
<dbReference type="InterPro" id="IPR048677">
    <property type="entry name" value="TssM1_hel"/>
</dbReference>
<dbReference type="Pfam" id="PF14331">
    <property type="entry name" value="IcmF-related_N"/>
    <property type="match status" value="1"/>
</dbReference>
<reference evidence="7 8" key="1">
    <citation type="journal article" date="2018" name="Nat. Biotechnol.">
        <title>A standardized bacterial taxonomy based on genome phylogeny substantially revises the tree of life.</title>
        <authorList>
            <person name="Parks D.H."/>
            <person name="Chuvochina M."/>
            <person name="Waite D.W."/>
            <person name="Rinke C."/>
            <person name="Skarshewski A."/>
            <person name="Chaumeil P.A."/>
            <person name="Hugenholtz P."/>
        </authorList>
    </citation>
    <scope>NUCLEOTIDE SEQUENCE [LARGE SCALE GENOMIC DNA]</scope>
    <source>
        <strain evidence="7">UBA8844</strain>
    </source>
</reference>
<keyword evidence="2" id="KW-1133">Transmembrane helix</keyword>
<evidence type="ECO:0000259" key="3">
    <source>
        <dbReference type="Pfam" id="PF06744"/>
    </source>
</evidence>
<dbReference type="AlphaFoldDB" id="A0A3D4VEE9"/>
<evidence type="ECO:0000256" key="1">
    <source>
        <dbReference type="SAM" id="MobiDB-lite"/>
    </source>
</evidence>
<feature type="transmembrane region" description="Helical" evidence="2">
    <location>
        <begin position="7"/>
        <end position="27"/>
    </location>
</feature>
<evidence type="ECO:0000313" key="8">
    <source>
        <dbReference type="Proteomes" id="UP000264071"/>
    </source>
</evidence>
<feature type="compositionally biased region" description="Low complexity" evidence="1">
    <location>
        <begin position="919"/>
        <end position="931"/>
    </location>
</feature>
<feature type="transmembrane region" description="Helical" evidence="2">
    <location>
        <begin position="39"/>
        <end position="60"/>
    </location>
</feature>
<dbReference type="Pfam" id="PF06744">
    <property type="entry name" value="IcmF_C"/>
    <property type="match status" value="1"/>
</dbReference>
<dbReference type="OMA" id="LMQTEYL"/>
<keyword evidence="2" id="KW-0472">Membrane</keyword>
<feature type="domain" description="IcmF-related" evidence="4">
    <location>
        <begin position="495"/>
        <end position="793"/>
    </location>
</feature>
<feature type="region of interest" description="Disordered" evidence="1">
    <location>
        <begin position="919"/>
        <end position="943"/>
    </location>
</feature>
<evidence type="ECO:0008006" key="9">
    <source>
        <dbReference type="Google" id="ProtNLM"/>
    </source>
</evidence>